<dbReference type="PANTHER" id="PTHR43638:SF3">
    <property type="entry name" value="ALDEHYDE REDUCTASE"/>
    <property type="match status" value="1"/>
</dbReference>
<dbReference type="InterPro" id="IPR036812">
    <property type="entry name" value="NAD(P)_OxRdtase_dom_sf"/>
</dbReference>
<accession>A0A1F6A6E1</accession>
<sequence length="289" mass="33104">MKIPIKKLQNGFTMPVFGIGSWQMGGRHEQDFTNDDKADIQAICNAIESGIIHIDTAERYANGHAEELVGEAISNYKRDKLFLASKVWNTNLKYKDVLTACSSSLKRLKTDYLDLYLVHLPNPDIPIQETMKAMSKLKKESLIKNIGLSDFSVERFKEAQDYCADKIVVNQLHYNLIFREPERKGLVDFCRENDVFLVAWRPVQYGMLTDASIPVMKEMCAKYHKTPSQIAINWLISQKNIVTISKMRKEDHLKENLGAVGWEMEVDDIEILRCEYPGQKDVSDSVPLI</sequence>
<dbReference type="CDD" id="cd19072">
    <property type="entry name" value="AKR_AKR3F1-like"/>
    <property type="match status" value="1"/>
</dbReference>
<dbReference type="STRING" id="1798384.A3D03_03365"/>
<dbReference type="InterPro" id="IPR020471">
    <property type="entry name" value="AKR"/>
</dbReference>
<evidence type="ECO:0000256" key="3">
    <source>
        <dbReference type="PIRSR" id="PIRSR000097-3"/>
    </source>
</evidence>
<evidence type="ECO:0000313" key="6">
    <source>
        <dbReference type="Proteomes" id="UP000177092"/>
    </source>
</evidence>
<dbReference type="PANTHER" id="PTHR43638">
    <property type="entry name" value="OXIDOREDUCTASE, ALDO/KETO REDUCTASE FAMILY PROTEIN"/>
    <property type="match status" value="1"/>
</dbReference>
<name>A0A1F6A6E1_9BACT</name>
<dbReference type="PRINTS" id="PR00069">
    <property type="entry name" value="ALDKETRDTASE"/>
</dbReference>
<comment type="caution">
    <text evidence="5">The sequence shown here is derived from an EMBL/GenBank/DDBJ whole genome shotgun (WGS) entry which is preliminary data.</text>
</comment>
<dbReference type="EMBL" id="MFJN01000052">
    <property type="protein sequence ID" value="OGG20241.1"/>
    <property type="molecule type" value="Genomic_DNA"/>
</dbReference>
<evidence type="ECO:0000259" key="4">
    <source>
        <dbReference type="Pfam" id="PF00248"/>
    </source>
</evidence>
<dbReference type="PIRSF" id="PIRSF000097">
    <property type="entry name" value="AKR"/>
    <property type="match status" value="1"/>
</dbReference>
<feature type="binding site" evidence="2">
    <location>
        <position position="119"/>
    </location>
    <ligand>
        <name>substrate</name>
    </ligand>
</feature>
<proteinExistence type="predicted"/>
<protein>
    <recommendedName>
        <fullName evidence="4">NADP-dependent oxidoreductase domain-containing protein</fullName>
    </recommendedName>
</protein>
<evidence type="ECO:0000313" key="5">
    <source>
        <dbReference type="EMBL" id="OGG20241.1"/>
    </source>
</evidence>
<dbReference type="InterPro" id="IPR023210">
    <property type="entry name" value="NADP_OxRdtase_dom"/>
</dbReference>
<dbReference type="AlphaFoldDB" id="A0A1F6A6E1"/>
<evidence type="ECO:0000256" key="2">
    <source>
        <dbReference type="PIRSR" id="PIRSR000097-2"/>
    </source>
</evidence>
<feature type="domain" description="NADP-dependent oxidoreductase" evidence="4">
    <location>
        <begin position="18"/>
        <end position="270"/>
    </location>
</feature>
<dbReference type="Gene3D" id="3.20.20.100">
    <property type="entry name" value="NADP-dependent oxidoreductase domain"/>
    <property type="match status" value="1"/>
</dbReference>
<dbReference type="Proteomes" id="UP000177092">
    <property type="component" value="Unassembled WGS sequence"/>
</dbReference>
<dbReference type="GO" id="GO:0016491">
    <property type="term" value="F:oxidoreductase activity"/>
    <property type="evidence" value="ECO:0007669"/>
    <property type="project" value="InterPro"/>
</dbReference>
<feature type="active site" description="Proton donor" evidence="1">
    <location>
        <position position="60"/>
    </location>
</feature>
<dbReference type="SUPFAM" id="SSF51430">
    <property type="entry name" value="NAD(P)-linked oxidoreductase"/>
    <property type="match status" value="1"/>
</dbReference>
<organism evidence="5 6">
    <name type="scientific">Candidatus Gottesmanbacteria bacterium RIFCSPHIGHO2_02_FULL_40_13</name>
    <dbReference type="NCBI Taxonomy" id="1798384"/>
    <lineage>
        <taxon>Bacteria</taxon>
        <taxon>Candidatus Gottesmaniibacteriota</taxon>
    </lineage>
</organism>
<evidence type="ECO:0000256" key="1">
    <source>
        <dbReference type="PIRSR" id="PIRSR000097-1"/>
    </source>
</evidence>
<reference evidence="5 6" key="1">
    <citation type="journal article" date="2016" name="Nat. Commun.">
        <title>Thousands of microbial genomes shed light on interconnected biogeochemical processes in an aquifer system.</title>
        <authorList>
            <person name="Anantharaman K."/>
            <person name="Brown C.T."/>
            <person name="Hug L.A."/>
            <person name="Sharon I."/>
            <person name="Castelle C.J."/>
            <person name="Probst A.J."/>
            <person name="Thomas B.C."/>
            <person name="Singh A."/>
            <person name="Wilkins M.J."/>
            <person name="Karaoz U."/>
            <person name="Brodie E.L."/>
            <person name="Williams K.H."/>
            <person name="Hubbard S.S."/>
            <person name="Banfield J.F."/>
        </authorList>
    </citation>
    <scope>NUCLEOTIDE SEQUENCE [LARGE SCALE GENOMIC DNA]</scope>
</reference>
<gene>
    <name evidence="5" type="ORF">A3D03_03365</name>
</gene>
<dbReference type="Pfam" id="PF00248">
    <property type="entry name" value="Aldo_ket_red"/>
    <property type="match status" value="1"/>
</dbReference>
<feature type="site" description="Lowers pKa of active site Tyr" evidence="3">
    <location>
        <position position="86"/>
    </location>
</feature>